<dbReference type="GO" id="GO:0005886">
    <property type="term" value="C:plasma membrane"/>
    <property type="evidence" value="ECO:0007669"/>
    <property type="project" value="TreeGrafter"/>
</dbReference>
<protein>
    <submittedName>
        <fullName evidence="2">Citrate transporter</fullName>
    </submittedName>
</protein>
<feature type="transmembrane region" description="Helical" evidence="1">
    <location>
        <begin position="29"/>
        <end position="51"/>
    </location>
</feature>
<feature type="transmembrane region" description="Helical" evidence="1">
    <location>
        <begin position="410"/>
        <end position="433"/>
    </location>
</feature>
<accession>A0A1Z5I9T5</accession>
<feature type="transmembrane region" description="Helical" evidence="1">
    <location>
        <begin position="135"/>
        <end position="155"/>
    </location>
</feature>
<organism evidence="2 3">
    <name type="scientific">Secundilactobacillus mixtipabuli</name>
    <dbReference type="NCBI Taxonomy" id="1435342"/>
    <lineage>
        <taxon>Bacteria</taxon>
        <taxon>Bacillati</taxon>
        <taxon>Bacillota</taxon>
        <taxon>Bacilli</taxon>
        <taxon>Lactobacillales</taxon>
        <taxon>Lactobacillaceae</taxon>
        <taxon>Secundilactobacillus</taxon>
    </lineage>
</organism>
<keyword evidence="1" id="KW-1133">Transmembrane helix</keyword>
<dbReference type="AlphaFoldDB" id="A0A1Z5I9T5"/>
<keyword evidence="1" id="KW-0472">Membrane</keyword>
<feature type="transmembrane region" description="Helical" evidence="1">
    <location>
        <begin position="292"/>
        <end position="309"/>
    </location>
</feature>
<dbReference type="PANTHER" id="PTHR30354">
    <property type="entry name" value="GNT FAMILY GLUCONATE TRANSPORTER"/>
    <property type="match status" value="1"/>
</dbReference>
<name>A0A1Z5I9T5_9LACO</name>
<keyword evidence="3" id="KW-1185">Reference proteome</keyword>
<dbReference type="InterPro" id="IPR003474">
    <property type="entry name" value="Glcn_transporter"/>
</dbReference>
<proteinExistence type="predicted"/>
<dbReference type="PANTHER" id="PTHR30354:SF7">
    <property type="entry name" value="BLL7963 PROTEIN"/>
    <property type="match status" value="1"/>
</dbReference>
<reference evidence="2 3" key="1">
    <citation type="submission" date="2015-11" db="EMBL/GenBank/DDBJ databases">
        <title>Draft genome sequences of new species of the genus Lactobacillus isolated from orchardgrass silage.</title>
        <authorList>
            <person name="Tohno M."/>
            <person name="Tanizawa Y."/>
            <person name="Arita M."/>
        </authorList>
    </citation>
    <scope>NUCLEOTIDE SEQUENCE [LARGE SCALE GENOMIC DNA]</scope>
    <source>
        <strain evidence="2 3">IWT30</strain>
    </source>
</reference>
<dbReference type="EMBL" id="BCMF01000002">
    <property type="protein sequence ID" value="GAW98509.1"/>
    <property type="molecule type" value="Genomic_DNA"/>
</dbReference>
<evidence type="ECO:0000256" key="1">
    <source>
        <dbReference type="SAM" id="Phobius"/>
    </source>
</evidence>
<feature type="transmembrane region" description="Helical" evidence="1">
    <location>
        <begin position="254"/>
        <end position="272"/>
    </location>
</feature>
<feature type="transmembrane region" description="Helical" evidence="1">
    <location>
        <begin position="330"/>
        <end position="358"/>
    </location>
</feature>
<evidence type="ECO:0000313" key="2">
    <source>
        <dbReference type="EMBL" id="GAW98509.1"/>
    </source>
</evidence>
<dbReference type="OrthoDB" id="86125at2"/>
<gene>
    <name evidence="2" type="ORF">IWT30_00454</name>
</gene>
<feature type="transmembrane region" description="Helical" evidence="1">
    <location>
        <begin position="175"/>
        <end position="198"/>
    </location>
</feature>
<dbReference type="GO" id="GO:0015128">
    <property type="term" value="F:gluconate transmembrane transporter activity"/>
    <property type="evidence" value="ECO:0007669"/>
    <property type="project" value="InterPro"/>
</dbReference>
<dbReference type="RefSeq" id="WP_089108326.1">
    <property type="nucleotide sequence ID" value="NZ_BCMF01000002.1"/>
</dbReference>
<feature type="transmembrane region" description="Helical" evidence="1">
    <location>
        <begin position="97"/>
        <end position="123"/>
    </location>
</feature>
<evidence type="ECO:0000313" key="3">
    <source>
        <dbReference type="Proteomes" id="UP000198374"/>
    </source>
</evidence>
<sequence>MNIVFVVLGLVILLTLTLKKWNVAIAALVSVVFIIACSGLPIMKTLTNAYLLGFTNFLKGTWLMLLLGAVLSKIIDITGAARSISNLIIGALGIKRAIPAVIIAGALLTYGGVQAMVACFALYPITLAIFRKANLPRYLIPAVIGAGIFTWVNMLPGNPAIVNIIPSQYLGTTPMAAPALGIIAAAIAFTLTIIYFSYQVRKAKKLGIGFEADEDTEKVLAQSDELIKNGNLPNPWLSLVPLISIAVTLNVFKADIAIALFVGILLCVIFFWKNLHGIREAASDAANEAAKIAILSSAIVGIGSVIQATPGFKQTIKVVIESGKSGANPLLIFTIATAILCGLCASAMGGLSTTLAALAKPFMQMGVNAAVLHRIGVIASTSLDSLPHSGGIVAVLTIANVSYKDGYKHLFMVTVVITLFVALLSTLIAPLLYSV</sequence>
<dbReference type="Proteomes" id="UP000198374">
    <property type="component" value="Unassembled WGS sequence"/>
</dbReference>
<keyword evidence="1" id="KW-0812">Transmembrane</keyword>
<comment type="caution">
    <text evidence="2">The sequence shown here is derived from an EMBL/GenBank/DDBJ whole genome shotgun (WGS) entry which is preliminary data.</text>
</comment>